<dbReference type="Proteomes" id="UP000263900">
    <property type="component" value="Chromosome"/>
</dbReference>
<gene>
    <name evidence="2" type="ORF">D3H65_04695</name>
</gene>
<protein>
    <submittedName>
        <fullName evidence="2">DUF5013 domain-containing protein</fullName>
    </submittedName>
</protein>
<evidence type="ECO:0000313" key="3">
    <source>
        <dbReference type="Proteomes" id="UP000263900"/>
    </source>
</evidence>
<dbReference type="Pfam" id="PF16405">
    <property type="entry name" value="DUF5013"/>
    <property type="match status" value="1"/>
</dbReference>
<proteinExistence type="predicted"/>
<evidence type="ECO:0000259" key="1">
    <source>
        <dbReference type="Pfam" id="PF16405"/>
    </source>
</evidence>
<dbReference type="OrthoDB" id="1043438at2"/>
<evidence type="ECO:0000313" key="2">
    <source>
        <dbReference type="EMBL" id="AXY73319.1"/>
    </source>
</evidence>
<dbReference type="AlphaFoldDB" id="A0A3B7MJB4"/>
<dbReference type="Pfam" id="PF16389">
    <property type="entry name" value="DUF4998"/>
    <property type="match status" value="1"/>
</dbReference>
<name>A0A3B7MJB4_9BACT</name>
<sequence length="413" mass="45618">MPTMKYVYRYPAMLLCIIAAVLMVNACSKMDEYKEKYVSNGETTYTGKIDSVRMFSGKNRVKFKALLNPDPRVTGYRVYWGGKADSITFPVTHTEPGGVIEQIIPNIPESEQTFEFVTFDALGNRSISTFKNATSYGSRYQESLINRKIINSALTSNLQTAITLVNMDKATGVFNTEVRYLTTNGDSASCNIPLATTDTFLLNHQYGSLINFRTWYRPDSTSIDNFFTAYTTFQPVSGAAWIDLTSQIVKNYGDPFQRSSWDGSRWGILADWTSSADVKNASGGNGGYELRSGVGMLSMEGGWGLPAVPNGKIYQVVNLPYAGKWRFLATVDALGSAGTKYIAVNAGTTMPDFANITTATWYYNFSTVAAGAKPYIEFTTTSAMDVCIGFVSNMPNTGSYYKVKNVSLSYYKQ</sequence>
<keyword evidence="3" id="KW-1185">Reference proteome</keyword>
<dbReference type="EMBL" id="CP032157">
    <property type="protein sequence ID" value="AXY73319.1"/>
    <property type="molecule type" value="Genomic_DNA"/>
</dbReference>
<reference evidence="2 3" key="1">
    <citation type="submission" date="2018-09" db="EMBL/GenBank/DDBJ databases">
        <title>Genome sequencing of strain 6GH32-13.</title>
        <authorList>
            <person name="Weon H.-Y."/>
            <person name="Heo J."/>
            <person name="Kwon S.-W."/>
        </authorList>
    </citation>
    <scope>NUCLEOTIDE SEQUENCE [LARGE SCALE GENOMIC DNA]</scope>
    <source>
        <strain evidence="2 3">5GH32-13</strain>
    </source>
</reference>
<dbReference type="KEGG" id="pseg:D3H65_04695"/>
<dbReference type="InterPro" id="IPR032181">
    <property type="entry name" value="DUF5013"/>
</dbReference>
<feature type="domain" description="DUF5013" evidence="1">
    <location>
        <begin position="250"/>
        <end position="389"/>
    </location>
</feature>
<organism evidence="2 3">
    <name type="scientific">Paraflavitalea soli</name>
    <dbReference type="NCBI Taxonomy" id="2315862"/>
    <lineage>
        <taxon>Bacteria</taxon>
        <taxon>Pseudomonadati</taxon>
        <taxon>Bacteroidota</taxon>
        <taxon>Chitinophagia</taxon>
        <taxon>Chitinophagales</taxon>
        <taxon>Chitinophagaceae</taxon>
        <taxon>Paraflavitalea</taxon>
    </lineage>
</organism>
<accession>A0A3B7MJB4</accession>